<dbReference type="OrthoDB" id="5911973at2759"/>
<sequence>MTKNIAYGSCQYEQDFAMHETPWQDAQKYGGNEPTVVNIGSDAAFPESVSADRFPLFPFTNQFNTGVEINPANKVSLAGDINVPIPGWGIWDLDANLYTGHINVDSKVGYQTRPTNYLNIKPETLVLLGQNPAFRKARKKAKEVVVGRLPYGYEPIRCKPPYCNPFVHHTGVAVEVEQGDDAFFIGGVDFPIPLGENGIGVRFPLSGAFEYGTSPVAYAHGDAFNPWSPFDLKSLDDEPN</sequence>
<name>A0A0N5CWG5_THECL</name>
<dbReference type="EMBL" id="UYYF01004298">
    <property type="protein sequence ID" value="VDN01823.1"/>
    <property type="molecule type" value="Genomic_DNA"/>
</dbReference>
<evidence type="ECO:0000313" key="3">
    <source>
        <dbReference type="WBParaSite" id="TCLT_0000468701-mRNA-1"/>
    </source>
</evidence>
<keyword evidence="2" id="KW-1185">Reference proteome</keyword>
<dbReference type="OMA" id="NWDMDAN"/>
<gene>
    <name evidence="1" type="ORF">TCLT_LOCUS4676</name>
</gene>
<organism evidence="3">
    <name type="scientific">Thelazia callipaeda</name>
    <name type="common">Oriental eyeworm</name>
    <name type="synonym">Parasitic nematode</name>
    <dbReference type="NCBI Taxonomy" id="103827"/>
    <lineage>
        <taxon>Eukaryota</taxon>
        <taxon>Metazoa</taxon>
        <taxon>Ecdysozoa</taxon>
        <taxon>Nematoda</taxon>
        <taxon>Chromadorea</taxon>
        <taxon>Rhabditida</taxon>
        <taxon>Spirurina</taxon>
        <taxon>Spiruromorpha</taxon>
        <taxon>Thelazioidea</taxon>
        <taxon>Thelaziidae</taxon>
        <taxon>Thelazia</taxon>
    </lineage>
</organism>
<reference evidence="1 2" key="2">
    <citation type="submission" date="2018-11" db="EMBL/GenBank/DDBJ databases">
        <authorList>
            <consortium name="Pathogen Informatics"/>
        </authorList>
    </citation>
    <scope>NUCLEOTIDE SEQUENCE [LARGE SCALE GENOMIC DNA]</scope>
</reference>
<accession>A0A0N5CWG5</accession>
<dbReference type="STRING" id="103827.A0A0N5CWG5"/>
<reference evidence="3" key="1">
    <citation type="submission" date="2017-02" db="UniProtKB">
        <authorList>
            <consortium name="WormBaseParasite"/>
        </authorList>
    </citation>
    <scope>IDENTIFICATION</scope>
</reference>
<evidence type="ECO:0000313" key="1">
    <source>
        <dbReference type="EMBL" id="VDN01823.1"/>
    </source>
</evidence>
<dbReference type="PANTHER" id="PTHR36520">
    <property type="entry name" value="PROTEIN CBG13000-RELATED"/>
    <property type="match status" value="1"/>
</dbReference>
<evidence type="ECO:0000313" key="2">
    <source>
        <dbReference type="Proteomes" id="UP000276776"/>
    </source>
</evidence>
<dbReference type="Proteomes" id="UP000276776">
    <property type="component" value="Unassembled WGS sequence"/>
</dbReference>
<dbReference type="PANTHER" id="PTHR36520:SF4">
    <property type="entry name" value="DUF3421 DOMAIN-CONTAINING PROTEIN"/>
    <property type="match status" value="1"/>
</dbReference>
<proteinExistence type="predicted"/>
<dbReference type="WBParaSite" id="TCLT_0000468701-mRNA-1">
    <property type="protein sequence ID" value="TCLT_0000468701-mRNA-1"/>
    <property type="gene ID" value="TCLT_0000468701"/>
</dbReference>
<protein>
    <submittedName>
        <fullName evidence="3">DUF3421 domain-containing protein</fullName>
    </submittedName>
</protein>
<dbReference type="AlphaFoldDB" id="A0A0N5CWG5"/>